<dbReference type="InterPro" id="IPR000639">
    <property type="entry name" value="Epox_hydrolase-like"/>
</dbReference>
<gene>
    <name evidence="2" type="ORF">ENS56_05205</name>
</gene>
<sequence>MKKLINGLSVFFEGSSSNNPIIFIHGFPYDHTMWKAQIDELSKNYFCVAYDIRGLGESPAGDGQFTMEQFVDDLEIVVNELKLEKPVICGLSMGGYIALRALERMQDKFSAAILCDTRSEADNNEGKLKRAAAIKRINLEGLTPFTYDFIRNCFADEFKNNKQAELKKIIEKSSEFNSIGVKGCLLAMLSRTDTTQSLSNIKIPTLVICGEKDSLTPPSVMKEMFHKIPNAEYVEIKNSGHMSPIENPEEVNRAISRFLEKVNTKTS</sequence>
<dbReference type="PANTHER" id="PTHR43798">
    <property type="entry name" value="MONOACYLGLYCEROL LIPASE"/>
    <property type="match status" value="1"/>
</dbReference>
<dbReference type="PRINTS" id="PR00111">
    <property type="entry name" value="ABHYDROLASE"/>
</dbReference>
<accession>A0A832G218</accession>
<dbReference type="PRINTS" id="PR00412">
    <property type="entry name" value="EPOXHYDRLASE"/>
</dbReference>
<proteinExistence type="predicted"/>
<dbReference type="SUPFAM" id="SSF53474">
    <property type="entry name" value="alpha/beta-Hydrolases"/>
    <property type="match status" value="1"/>
</dbReference>
<protein>
    <submittedName>
        <fullName evidence="2">Alpha/beta fold hydrolase</fullName>
    </submittedName>
</protein>
<reference evidence="2" key="1">
    <citation type="journal article" date="2020" name="mSystems">
        <title>Genome- and Community-Level Interaction Insights into Carbon Utilization and Element Cycling Functions of Hydrothermarchaeota in Hydrothermal Sediment.</title>
        <authorList>
            <person name="Zhou Z."/>
            <person name="Liu Y."/>
            <person name="Xu W."/>
            <person name="Pan J."/>
            <person name="Luo Z.H."/>
            <person name="Li M."/>
        </authorList>
    </citation>
    <scope>NUCLEOTIDE SEQUENCE [LARGE SCALE GENOMIC DNA]</scope>
    <source>
        <strain evidence="2">SpSt-500</strain>
    </source>
</reference>
<dbReference type="EMBL" id="DSVI01000006">
    <property type="protein sequence ID" value="HGT47408.1"/>
    <property type="molecule type" value="Genomic_DNA"/>
</dbReference>
<name>A0A832G218_9BACT</name>
<comment type="caution">
    <text evidence="2">The sequence shown here is derived from an EMBL/GenBank/DDBJ whole genome shotgun (WGS) entry which is preliminary data.</text>
</comment>
<dbReference type="InterPro" id="IPR000073">
    <property type="entry name" value="AB_hydrolase_1"/>
</dbReference>
<dbReference type="AlphaFoldDB" id="A0A832G218"/>
<evidence type="ECO:0000259" key="1">
    <source>
        <dbReference type="Pfam" id="PF00561"/>
    </source>
</evidence>
<dbReference type="InterPro" id="IPR050266">
    <property type="entry name" value="AB_hydrolase_sf"/>
</dbReference>
<dbReference type="GO" id="GO:0016787">
    <property type="term" value="F:hydrolase activity"/>
    <property type="evidence" value="ECO:0007669"/>
    <property type="project" value="UniProtKB-KW"/>
</dbReference>
<organism evidence="2">
    <name type="scientific">Ignavibacterium album</name>
    <dbReference type="NCBI Taxonomy" id="591197"/>
    <lineage>
        <taxon>Bacteria</taxon>
        <taxon>Pseudomonadati</taxon>
        <taxon>Ignavibacteriota</taxon>
        <taxon>Ignavibacteria</taxon>
        <taxon>Ignavibacteriales</taxon>
        <taxon>Ignavibacteriaceae</taxon>
        <taxon>Ignavibacterium</taxon>
    </lineage>
</organism>
<dbReference type="Gene3D" id="3.40.50.1820">
    <property type="entry name" value="alpha/beta hydrolase"/>
    <property type="match status" value="1"/>
</dbReference>
<feature type="domain" description="AB hydrolase-1" evidence="1">
    <location>
        <begin position="19"/>
        <end position="248"/>
    </location>
</feature>
<dbReference type="InterPro" id="IPR029058">
    <property type="entry name" value="AB_hydrolase_fold"/>
</dbReference>
<dbReference type="Pfam" id="PF00561">
    <property type="entry name" value="Abhydrolase_1"/>
    <property type="match status" value="1"/>
</dbReference>
<keyword evidence="2" id="KW-0378">Hydrolase</keyword>
<evidence type="ECO:0000313" key="2">
    <source>
        <dbReference type="EMBL" id="HGT47408.1"/>
    </source>
</evidence>